<evidence type="ECO:0000256" key="1">
    <source>
        <dbReference type="SAM" id="MobiDB-lite"/>
    </source>
</evidence>
<name>A0A3S0KN13_9GAMM</name>
<organism evidence="2 3">
    <name type="scientific">Halomonas nitroreducens</name>
    <dbReference type="NCBI Taxonomy" id="447425"/>
    <lineage>
        <taxon>Bacteria</taxon>
        <taxon>Pseudomonadati</taxon>
        <taxon>Pseudomonadota</taxon>
        <taxon>Gammaproteobacteria</taxon>
        <taxon>Oceanospirillales</taxon>
        <taxon>Halomonadaceae</taxon>
        <taxon>Halomonas</taxon>
    </lineage>
</organism>
<feature type="region of interest" description="Disordered" evidence="1">
    <location>
        <begin position="29"/>
        <end position="61"/>
    </location>
</feature>
<evidence type="ECO:0000313" key="3">
    <source>
        <dbReference type="Proteomes" id="UP000267400"/>
    </source>
</evidence>
<comment type="caution">
    <text evidence="2">The sequence shown here is derived from an EMBL/GenBank/DDBJ whole genome shotgun (WGS) entry which is preliminary data.</text>
</comment>
<dbReference type="AlphaFoldDB" id="A0A3S0KN13"/>
<reference evidence="2 3" key="1">
    <citation type="submission" date="2018-12" db="EMBL/GenBank/DDBJ databases">
        <authorList>
            <person name="Yu L."/>
        </authorList>
    </citation>
    <scope>NUCLEOTIDE SEQUENCE [LARGE SCALE GENOMIC DNA]</scope>
    <source>
        <strain evidence="2 3">11S</strain>
    </source>
</reference>
<sequence length="61" mass="6532">MVKRRGLQGVNEHFKPIVNAVLPSADTCRTLPRLPRAPAARQPAGRSSAPGRGSRTARSGR</sequence>
<feature type="compositionally biased region" description="Low complexity" evidence="1">
    <location>
        <begin position="29"/>
        <end position="50"/>
    </location>
</feature>
<gene>
    <name evidence="2" type="ORF">EKG36_19305</name>
</gene>
<protein>
    <submittedName>
        <fullName evidence="2">Uncharacterized protein</fullName>
    </submittedName>
</protein>
<proteinExistence type="predicted"/>
<dbReference type="Proteomes" id="UP000267400">
    <property type="component" value="Unassembled WGS sequence"/>
</dbReference>
<evidence type="ECO:0000313" key="2">
    <source>
        <dbReference type="EMBL" id="RTQ98203.1"/>
    </source>
</evidence>
<keyword evidence="3" id="KW-1185">Reference proteome</keyword>
<accession>A0A3S0KN13</accession>
<dbReference type="EMBL" id="RXNS01000026">
    <property type="protein sequence ID" value="RTQ98203.1"/>
    <property type="molecule type" value="Genomic_DNA"/>
</dbReference>